<proteinExistence type="inferred from homology"/>
<dbReference type="Proteomes" id="UP000011014">
    <property type="component" value="Unassembled WGS sequence"/>
</dbReference>
<accession>E4Z0P1</accession>
<gene>
    <name evidence="8" type="ORF">GSOID_T00023332001</name>
</gene>
<evidence type="ECO:0000256" key="2">
    <source>
        <dbReference type="ARBA" id="ARBA00006939"/>
    </source>
</evidence>
<protein>
    <submittedName>
        <fullName evidence="8">Uncharacterized protein</fullName>
    </submittedName>
</protein>
<evidence type="ECO:0000313" key="8">
    <source>
        <dbReference type="EMBL" id="CBY41269.1"/>
    </source>
</evidence>
<keyword evidence="5 7" id="KW-0472">Membrane</keyword>
<reference evidence="8" key="1">
    <citation type="journal article" date="2010" name="Science">
        <title>Plasticity of animal genome architecture unmasked by rapid evolution of a pelagic tunicate.</title>
        <authorList>
            <person name="Denoeud F."/>
            <person name="Henriet S."/>
            <person name="Mungpakdee S."/>
            <person name="Aury J.M."/>
            <person name="Da Silva C."/>
            <person name="Brinkmann H."/>
            <person name="Mikhaleva J."/>
            <person name="Olsen L.C."/>
            <person name="Jubin C."/>
            <person name="Canestro C."/>
            <person name="Bouquet J.M."/>
            <person name="Danks G."/>
            <person name="Poulain J."/>
            <person name="Campsteijn C."/>
            <person name="Adamski M."/>
            <person name="Cross I."/>
            <person name="Yadetie F."/>
            <person name="Muffato M."/>
            <person name="Louis A."/>
            <person name="Butcher S."/>
            <person name="Tsagkogeorga G."/>
            <person name="Konrad A."/>
            <person name="Singh S."/>
            <person name="Jensen M.F."/>
            <person name="Cong E.H."/>
            <person name="Eikeseth-Otteraa H."/>
            <person name="Noel B."/>
            <person name="Anthouard V."/>
            <person name="Porcel B.M."/>
            <person name="Kachouri-Lafond R."/>
            <person name="Nishino A."/>
            <person name="Ugolini M."/>
            <person name="Chourrout P."/>
            <person name="Nishida H."/>
            <person name="Aasland R."/>
            <person name="Huzurbazar S."/>
            <person name="Westhof E."/>
            <person name="Delsuc F."/>
            <person name="Lehrach H."/>
            <person name="Reinhardt R."/>
            <person name="Weissenbach J."/>
            <person name="Roy S.W."/>
            <person name="Artiguenave F."/>
            <person name="Postlethwait J.H."/>
            <person name="Manak J.R."/>
            <person name="Thompson E.M."/>
            <person name="Jaillon O."/>
            <person name="Du Pasquier L."/>
            <person name="Boudinot P."/>
            <person name="Liberles D.A."/>
            <person name="Volff J.N."/>
            <person name="Philippe H."/>
            <person name="Lenhard B."/>
            <person name="Roest Crollius H."/>
            <person name="Wincker P."/>
            <person name="Chourrout D."/>
        </authorList>
    </citation>
    <scope>NUCLEOTIDE SEQUENCE [LARGE SCALE GENOMIC DNA]</scope>
</reference>
<dbReference type="GO" id="GO:0005886">
    <property type="term" value="C:plasma membrane"/>
    <property type="evidence" value="ECO:0007669"/>
    <property type="project" value="TreeGrafter"/>
</dbReference>
<dbReference type="Pfam" id="PF02535">
    <property type="entry name" value="Zip"/>
    <property type="match status" value="1"/>
</dbReference>
<evidence type="ECO:0000256" key="4">
    <source>
        <dbReference type="ARBA" id="ARBA00022989"/>
    </source>
</evidence>
<dbReference type="AlphaFoldDB" id="E4Z0P1"/>
<feature type="transmembrane region" description="Helical" evidence="7">
    <location>
        <begin position="102"/>
        <end position="126"/>
    </location>
</feature>
<comment type="subcellular location">
    <subcellularLocation>
        <location evidence="1">Membrane</location>
        <topology evidence="1">Multi-pass membrane protein</topology>
    </subcellularLocation>
</comment>
<dbReference type="InterPro" id="IPR003689">
    <property type="entry name" value="ZIP"/>
</dbReference>
<comment type="similarity">
    <text evidence="2">Belongs to the ZIP transporter (TC 2.A.5) family.</text>
</comment>
<dbReference type="Gene3D" id="2.10.25.10">
    <property type="entry name" value="Laminin"/>
    <property type="match status" value="1"/>
</dbReference>
<dbReference type="EMBL" id="FN656354">
    <property type="protein sequence ID" value="CBY41269.1"/>
    <property type="molecule type" value="Genomic_DNA"/>
</dbReference>
<feature type="region of interest" description="Disordered" evidence="6">
    <location>
        <begin position="166"/>
        <end position="192"/>
    </location>
</feature>
<dbReference type="GO" id="GO:0005385">
    <property type="term" value="F:zinc ion transmembrane transporter activity"/>
    <property type="evidence" value="ECO:0007669"/>
    <property type="project" value="TreeGrafter"/>
</dbReference>
<evidence type="ECO:0000256" key="3">
    <source>
        <dbReference type="ARBA" id="ARBA00022692"/>
    </source>
</evidence>
<evidence type="ECO:0000256" key="6">
    <source>
        <dbReference type="SAM" id="MobiDB-lite"/>
    </source>
</evidence>
<keyword evidence="3 7" id="KW-0812">Transmembrane</keyword>
<dbReference type="InterPro" id="IPR050799">
    <property type="entry name" value="ZIP_Transporter"/>
</dbReference>
<evidence type="ECO:0000256" key="5">
    <source>
        <dbReference type="ARBA" id="ARBA00023136"/>
    </source>
</evidence>
<organism evidence="8">
    <name type="scientific">Oikopleura dioica</name>
    <name type="common">Tunicate</name>
    <dbReference type="NCBI Taxonomy" id="34765"/>
    <lineage>
        <taxon>Eukaryota</taxon>
        <taxon>Metazoa</taxon>
        <taxon>Chordata</taxon>
        <taxon>Tunicata</taxon>
        <taxon>Appendicularia</taxon>
        <taxon>Copelata</taxon>
        <taxon>Oikopleuridae</taxon>
        <taxon>Oikopleura</taxon>
    </lineage>
</organism>
<evidence type="ECO:0000256" key="7">
    <source>
        <dbReference type="SAM" id="Phobius"/>
    </source>
</evidence>
<keyword evidence="4 7" id="KW-1133">Transmembrane helix</keyword>
<feature type="transmembrane region" description="Helical" evidence="7">
    <location>
        <begin position="138"/>
        <end position="162"/>
    </location>
</feature>
<feature type="transmembrane region" description="Helical" evidence="7">
    <location>
        <begin position="356"/>
        <end position="377"/>
    </location>
</feature>
<dbReference type="PANTHER" id="PTHR12191">
    <property type="entry name" value="SOLUTE CARRIER FAMILY 39"/>
    <property type="match status" value="1"/>
</dbReference>
<dbReference type="GO" id="GO:0030003">
    <property type="term" value="P:intracellular monoatomic cation homeostasis"/>
    <property type="evidence" value="ECO:0007669"/>
    <property type="project" value="TreeGrafter"/>
</dbReference>
<dbReference type="PANTHER" id="PTHR12191:SF37">
    <property type="entry name" value="ZINC TRANSPORTER FOI"/>
    <property type="match status" value="1"/>
</dbReference>
<dbReference type="GO" id="GO:0140410">
    <property type="term" value="F:monoatomic cation:bicarbonate symporter activity"/>
    <property type="evidence" value="ECO:0007669"/>
    <property type="project" value="TreeGrafter"/>
</dbReference>
<sequence length="426" mass="47144">MENYIRKQGIYLITDLTIQVVSDCKMKIGASSIKSNKVADFMKDCNFYFNKCFCDDSGDERSEPGCDCYDAGNCHADKRFPNGYHCEKCPFGYMGEHCQKSIFFTGMLAIAIISLTSLVGAVLAPMRSWPIYPDLQSGMVALAIGCLAGDAVLHLIPIIFGLHDHEHSEEHSEHEDHHDHDAHGQEEEEDGLSHKMITKSIIEDRSHEVCIDEKCNSNTDDVFLNPSEGTAMLENAQEMLIKNVNGNHTNSHSHGHSHGHKSDVALVGWMIIVGDAFHNFADGLAIGAAFSASYSIGLGTVFAVFFHELPHEIGDFAVLLSSGFTVKKAMFWNLVSSFTCFIGFFFGTLLGDTEEFKIWILAISAGAFVYIALVDMLPEIRLTALPEGDASTMMRRFFVQQAGLISGVLLMWLLAVYEEDLVAIFQ</sequence>
<dbReference type="GO" id="GO:0071578">
    <property type="term" value="P:zinc ion import across plasma membrane"/>
    <property type="evidence" value="ECO:0007669"/>
    <property type="project" value="TreeGrafter"/>
</dbReference>
<evidence type="ECO:0000256" key="1">
    <source>
        <dbReference type="ARBA" id="ARBA00004141"/>
    </source>
</evidence>
<name>E4Z0P1_OIKDI</name>
<feature type="transmembrane region" description="Helical" evidence="7">
    <location>
        <begin position="397"/>
        <end position="417"/>
    </location>
</feature>
<feature type="transmembrane region" description="Helical" evidence="7">
    <location>
        <begin position="330"/>
        <end position="350"/>
    </location>
</feature>
<feature type="compositionally biased region" description="Basic and acidic residues" evidence="6">
    <location>
        <begin position="166"/>
        <end position="185"/>
    </location>
</feature>